<protein>
    <submittedName>
        <fullName evidence="1">Uncharacterized protein</fullName>
    </submittedName>
</protein>
<reference evidence="1 2" key="1">
    <citation type="journal article" date="2024" name="BMC Genomics">
        <title>De novo assembly and annotation of Popillia japonica's genome with initial clues to its potential as an invasive pest.</title>
        <authorList>
            <person name="Cucini C."/>
            <person name="Boschi S."/>
            <person name="Funari R."/>
            <person name="Cardaioli E."/>
            <person name="Iannotti N."/>
            <person name="Marturano G."/>
            <person name="Paoli F."/>
            <person name="Bruttini M."/>
            <person name="Carapelli A."/>
            <person name="Frati F."/>
            <person name="Nardi F."/>
        </authorList>
    </citation>
    <scope>NUCLEOTIDE SEQUENCE [LARGE SCALE GENOMIC DNA]</scope>
    <source>
        <strain evidence="1">DMR45628</strain>
    </source>
</reference>
<keyword evidence="2" id="KW-1185">Reference proteome</keyword>
<dbReference type="AlphaFoldDB" id="A0AAW1L2J3"/>
<sequence length="131" mass="15649">MPRGQGQWQTPVAYMRNMEAMFTKLEKTDILKPLDLENEISYFKNERAKGHTAAFDLFFAYTKTFPLFDHRKCRDDRKYLPDVWANIYEQCGNRKNYRGDRMRKEGIIFLSVKLRKDKPTTDVETARKYGH</sequence>
<comment type="caution">
    <text evidence="1">The sequence shown here is derived from an EMBL/GenBank/DDBJ whole genome shotgun (WGS) entry which is preliminary data.</text>
</comment>
<accession>A0AAW1L2J3</accession>
<name>A0AAW1L2J3_POPJA</name>
<evidence type="ECO:0000313" key="2">
    <source>
        <dbReference type="Proteomes" id="UP001458880"/>
    </source>
</evidence>
<proteinExistence type="predicted"/>
<organism evidence="1 2">
    <name type="scientific">Popillia japonica</name>
    <name type="common">Japanese beetle</name>
    <dbReference type="NCBI Taxonomy" id="7064"/>
    <lineage>
        <taxon>Eukaryota</taxon>
        <taxon>Metazoa</taxon>
        <taxon>Ecdysozoa</taxon>
        <taxon>Arthropoda</taxon>
        <taxon>Hexapoda</taxon>
        <taxon>Insecta</taxon>
        <taxon>Pterygota</taxon>
        <taxon>Neoptera</taxon>
        <taxon>Endopterygota</taxon>
        <taxon>Coleoptera</taxon>
        <taxon>Polyphaga</taxon>
        <taxon>Scarabaeiformia</taxon>
        <taxon>Scarabaeidae</taxon>
        <taxon>Rutelinae</taxon>
        <taxon>Popillia</taxon>
    </lineage>
</organism>
<dbReference type="Proteomes" id="UP001458880">
    <property type="component" value="Unassembled WGS sequence"/>
</dbReference>
<dbReference type="EMBL" id="JASPKY010000178">
    <property type="protein sequence ID" value="KAK9727542.1"/>
    <property type="molecule type" value="Genomic_DNA"/>
</dbReference>
<evidence type="ECO:0000313" key="1">
    <source>
        <dbReference type="EMBL" id="KAK9727542.1"/>
    </source>
</evidence>
<gene>
    <name evidence="1" type="ORF">QE152_g19136</name>
</gene>